<evidence type="ECO:0000256" key="2">
    <source>
        <dbReference type="SAM" id="SignalP"/>
    </source>
</evidence>
<dbReference type="PROSITE" id="PS51257">
    <property type="entry name" value="PROKAR_LIPOPROTEIN"/>
    <property type="match status" value="1"/>
</dbReference>
<proteinExistence type="predicted"/>
<dbReference type="Proteomes" id="UP000023435">
    <property type="component" value="Unassembled WGS sequence"/>
</dbReference>
<dbReference type="Pfam" id="PF00753">
    <property type="entry name" value="Lactamase_B"/>
    <property type="match status" value="1"/>
</dbReference>
<evidence type="ECO:0000313" key="5">
    <source>
        <dbReference type="Proteomes" id="UP000023435"/>
    </source>
</evidence>
<feature type="domain" description="Metallo-beta-lactamase" evidence="3">
    <location>
        <begin position="66"/>
        <end position="256"/>
    </location>
</feature>
<keyword evidence="2" id="KW-0732">Signal</keyword>
<accession>A0A108U560</accession>
<dbReference type="PANTHER" id="PTHR42951:SF17">
    <property type="entry name" value="METALLO-BETA-LACTAMASE DOMAIN-CONTAINING PROTEIN"/>
    <property type="match status" value="1"/>
</dbReference>
<comment type="caution">
    <text evidence="4">The sequence shown here is derived from an EMBL/GenBank/DDBJ whole genome shotgun (WGS) entry which is preliminary data.</text>
</comment>
<reference evidence="4 5" key="1">
    <citation type="journal article" date="2014" name="Genome Announc.">
        <title>Draft Genome Sequence of Lysobacter capsici AZ78, a Bacterium Antagonistic to Plant-Pathogenic Oomycetes.</title>
        <authorList>
            <person name="Puopolo G."/>
            <person name="Sonego P."/>
            <person name="Engelen K."/>
            <person name="Pertot I."/>
        </authorList>
    </citation>
    <scope>NUCLEOTIDE SEQUENCE [LARGE SCALE GENOMIC DNA]</scope>
    <source>
        <strain evidence="4 5">AZ78</strain>
    </source>
</reference>
<name>A0A108U560_9GAMM</name>
<feature type="signal peptide" evidence="2">
    <location>
        <begin position="1"/>
        <end position="23"/>
    </location>
</feature>
<dbReference type="Gene3D" id="3.60.15.10">
    <property type="entry name" value="Ribonuclease Z/Hydroxyacylglutathione hydrolase-like"/>
    <property type="match status" value="1"/>
</dbReference>
<dbReference type="CDD" id="cd16314">
    <property type="entry name" value="AIM-1-like_MBL-B3"/>
    <property type="match status" value="1"/>
</dbReference>
<dbReference type="SUPFAM" id="SSF56281">
    <property type="entry name" value="Metallo-hydrolase/oxidoreductase"/>
    <property type="match status" value="1"/>
</dbReference>
<organism evidence="4 5">
    <name type="scientific">Lysobacter capsici AZ78</name>
    <dbReference type="NCBI Taxonomy" id="1444315"/>
    <lineage>
        <taxon>Bacteria</taxon>
        <taxon>Pseudomonadati</taxon>
        <taxon>Pseudomonadota</taxon>
        <taxon>Gammaproteobacteria</taxon>
        <taxon>Lysobacterales</taxon>
        <taxon>Lysobacteraceae</taxon>
        <taxon>Lysobacter</taxon>
    </lineage>
</organism>
<sequence length="316" mass="33367">MRFRTGVLAVSLASSLLAACASAPHADKAHIAKVALPAPCPADPSWDEPTAPRHIYANTWYVGTCAISAILITSDAGHILIDGVTDKAAPRIEANIRALGFEPEDVRYIVSSHEHLDHVGGIARLQRDTGASVVAREPAATALERGHSDRSDPQFLSVAKFPPVASVQRIGDGETLRVGPLVLTAHATPGHTAGGTSWTWSSCDGAVCRAMVYADSVTPFSDKIYRYSENAGMVAAFRNSLTTIAELPCDILLTPHPSASRLLERLDPASGIALADTNACRAYAATGTDKLDARLAKEQADRASNAPSHEKPAPSH</sequence>
<dbReference type="RefSeq" id="WP_051547030.1">
    <property type="nucleotide sequence ID" value="NZ_JAJA02000001.1"/>
</dbReference>
<dbReference type="NCBIfam" id="NF012229">
    <property type="entry name" value="bla_class_B_core"/>
    <property type="match status" value="1"/>
</dbReference>
<dbReference type="InterPro" id="IPR036866">
    <property type="entry name" value="RibonucZ/Hydroxyglut_hydro"/>
</dbReference>
<evidence type="ECO:0000313" key="4">
    <source>
        <dbReference type="EMBL" id="KWS02749.1"/>
    </source>
</evidence>
<feature type="region of interest" description="Disordered" evidence="1">
    <location>
        <begin position="294"/>
        <end position="316"/>
    </location>
</feature>
<dbReference type="PANTHER" id="PTHR42951">
    <property type="entry name" value="METALLO-BETA-LACTAMASE DOMAIN-CONTAINING"/>
    <property type="match status" value="1"/>
</dbReference>
<dbReference type="NCBIfam" id="NF033105">
    <property type="entry name" value="bla_subclass_B3"/>
    <property type="match status" value="1"/>
</dbReference>
<dbReference type="InterPro" id="IPR050855">
    <property type="entry name" value="NDM-1-like"/>
</dbReference>
<dbReference type="EMBL" id="JAJA02000001">
    <property type="protein sequence ID" value="KWS02749.1"/>
    <property type="molecule type" value="Genomic_DNA"/>
</dbReference>
<evidence type="ECO:0000259" key="3">
    <source>
        <dbReference type="SMART" id="SM00849"/>
    </source>
</evidence>
<dbReference type="SMART" id="SM00849">
    <property type="entry name" value="Lactamase_B"/>
    <property type="match status" value="1"/>
</dbReference>
<gene>
    <name evidence="4" type="ORF">AZ78_0295</name>
</gene>
<dbReference type="OrthoDB" id="9773738at2"/>
<protein>
    <submittedName>
        <fullName evidence="4">Metallo-beta-lactamase</fullName>
    </submittedName>
</protein>
<dbReference type="AlphaFoldDB" id="A0A108U560"/>
<dbReference type="InterPro" id="IPR001279">
    <property type="entry name" value="Metallo-B-lactamas"/>
</dbReference>
<keyword evidence="5" id="KW-1185">Reference proteome</keyword>
<evidence type="ECO:0000256" key="1">
    <source>
        <dbReference type="SAM" id="MobiDB-lite"/>
    </source>
</evidence>
<feature type="chain" id="PRO_5007131524" evidence="2">
    <location>
        <begin position="24"/>
        <end position="316"/>
    </location>
</feature>